<organism evidence="1 2">
    <name type="scientific">Sporothrix brasiliensis 5110</name>
    <dbReference type="NCBI Taxonomy" id="1398154"/>
    <lineage>
        <taxon>Eukaryota</taxon>
        <taxon>Fungi</taxon>
        <taxon>Dikarya</taxon>
        <taxon>Ascomycota</taxon>
        <taxon>Pezizomycotina</taxon>
        <taxon>Sordariomycetes</taxon>
        <taxon>Sordariomycetidae</taxon>
        <taxon>Ophiostomatales</taxon>
        <taxon>Ophiostomataceae</taxon>
        <taxon>Sporothrix</taxon>
    </lineage>
</organism>
<dbReference type="Proteomes" id="UP000031575">
    <property type="component" value="Unassembled WGS sequence"/>
</dbReference>
<reference evidence="1 2" key="1">
    <citation type="journal article" date="2014" name="BMC Genomics">
        <title>Comparative genomics of the major fungal agents of human and animal Sporotrichosis: Sporothrix schenckii and Sporothrix brasiliensis.</title>
        <authorList>
            <person name="Teixeira M.M."/>
            <person name="de Almeida L.G."/>
            <person name="Kubitschek-Barreira P."/>
            <person name="Alves F.L."/>
            <person name="Kioshima E.S."/>
            <person name="Abadio A.K."/>
            <person name="Fernandes L."/>
            <person name="Derengowski L.S."/>
            <person name="Ferreira K.S."/>
            <person name="Souza R.C."/>
            <person name="Ruiz J.C."/>
            <person name="de Andrade N.C."/>
            <person name="Paes H.C."/>
            <person name="Nicola A.M."/>
            <person name="Albuquerque P."/>
            <person name="Gerber A.L."/>
            <person name="Martins V.P."/>
            <person name="Peconick L.D."/>
            <person name="Neto A.V."/>
            <person name="Chaucanez C.B."/>
            <person name="Silva P.A."/>
            <person name="Cunha O.L."/>
            <person name="de Oliveira F.F."/>
            <person name="dos Santos T.C."/>
            <person name="Barros A.L."/>
            <person name="Soares M.A."/>
            <person name="de Oliveira L.M."/>
            <person name="Marini M.M."/>
            <person name="Villalobos-Duno H."/>
            <person name="Cunha M.M."/>
            <person name="de Hoog S."/>
            <person name="da Silveira J.F."/>
            <person name="Henrissat B."/>
            <person name="Nino-Vega G.A."/>
            <person name="Cisalpino P.S."/>
            <person name="Mora-Montes H.M."/>
            <person name="Almeida S.R."/>
            <person name="Stajich J.E."/>
            <person name="Lopes-Bezerra L.M."/>
            <person name="Vasconcelos A.T."/>
            <person name="Felipe M.S."/>
        </authorList>
    </citation>
    <scope>NUCLEOTIDE SEQUENCE [LARGE SCALE GENOMIC DNA]</scope>
    <source>
        <strain evidence="1 2">5110</strain>
    </source>
</reference>
<comment type="caution">
    <text evidence="1">The sequence shown here is derived from an EMBL/GenBank/DDBJ whole genome shotgun (WGS) entry which is preliminary data.</text>
</comment>
<dbReference type="VEuPathDB" id="FungiDB:SPBR_01014"/>
<evidence type="ECO:0000313" key="2">
    <source>
        <dbReference type="Proteomes" id="UP000031575"/>
    </source>
</evidence>
<dbReference type="GeneID" id="63674254"/>
<dbReference type="AlphaFoldDB" id="A0A0C2IXQ8"/>
<dbReference type="RefSeq" id="XP_040617837.1">
    <property type="nucleotide sequence ID" value="XM_040759333.1"/>
</dbReference>
<dbReference type="EMBL" id="AWTV01000008">
    <property type="protein sequence ID" value="KIH89827.1"/>
    <property type="molecule type" value="Genomic_DNA"/>
</dbReference>
<name>A0A0C2IXQ8_9PEZI</name>
<evidence type="ECO:0000313" key="1">
    <source>
        <dbReference type="EMBL" id="KIH89827.1"/>
    </source>
</evidence>
<proteinExistence type="predicted"/>
<protein>
    <submittedName>
        <fullName evidence="1">Uncharacterized protein</fullName>
    </submittedName>
</protein>
<dbReference type="HOGENOM" id="CLU_1397150_0_0_1"/>
<keyword evidence="2" id="KW-1185">Reference proteome</keyword>
<accession>A0A0C2IXQ8</accession>
<gene>
    <name evidence="1" type="ORF">SPBR_01014</name>
</gene>
<sequence length="195" mass="21045">MLDGDASTQSGLKLVLYDCKRTLRHDCTTTSPTRPDAAQASSVQYRGTCMPRPTLRNSEWRPLTALTSESELQTSIRRGDVTDRLGGGSRGKGQVSDVIETREPWRWEVQTRLPLSSSSVLVSAVFRTNYSVSVSTARAWCEALGWTEVSLAATESVVETSGAACFSTASFHGPSLLLGNDLVELGCKPSGVIMV</sequence>